<geneLocation type="plasmid" evidence="8 9">
    <name>pIncFIB_Silv108</name>
</geneLocation>
<dbReference type="EMBL" id="CP104452">
    <property type="protein sequence ID" value="UXE41379.1"/>
    <property type="molecule type" value="Genomic_DNA"/>
</dbReference>
<evidence type="ECO:0000256" key="1">
    <source>
        <dbReference type="ARBA" id="ARBA00022491"/>
    </source>
</evidence>
<evidence type="ECO:0000256" key="2">
    <source>
        <dbReference type="ARBA" id="ARBA00022689"/>
    </source>
</evidence>
<organism evidence="8 9">
    <name type="scientific">Raoultella ornithinolytica</name>
    <name type="common">Klebsiella ornithinolytica</name>
    <dbReference type="NCBI Taxonomy" id="54291"/>
    <lineage>
        <taxon>Bacteria</taxon>
        <taxon>Pseudomonadati</taxon>
        <taxon>Pseudomonadota</taxon>
        <taxon>Gammaproteobacteria</taxon>
        <taxon>Enterobacterales</taxon>
        <taxon>Enterobacteriaceae</taxon>
        <taxon>Klebsiella/Raoultella group</taxon>
        <taxon>Raoultella</taxon>
    </lineage>
</organism>
<protein>
    <recommendedName>
        <fullName evidence="6">Protein CopB</fullName>
    </recommendedName>
</protein>
<evidence type="ECO:0000256" key="7">
    <source>
        <dbReference type="SAM" id="MobiDB-lite"/>
    </source>
</evidence>
<gene>
    <name evidence="8" type="primary">repA</name>
    <name evidence="8" type="ORF">N2J37_29530</name>
</gene>
<keyword evidence="4" id="KW-0238">DNA-binding</keyword>
<feature type="region of interest" description="Disordered" evidence="7">
    <location>
        <begin position="1"/>
        <end position="38"/>
    </location>
</feature>
<evidence type="ECO:0000256" key="3">
    <source>
        <dbReference type="ARBA" id="ARBA00023015"/>
    </source>
</evidence>
<keyword evidence="2" id="KW-0615">Plasmid copy control</keyword>
<keyword evidence="5" id="KW-0804">Transcription</keyword>
<dbReference type="Proteomes" id="UP001064206">
    <property type="component" value="Plasmid pIncFIB_Silv108"/>
</dbReference>
<reference evidence="8" key="1">
    <citation type="submission" date="2022-09" db="EMBL/GenBank/DDBJ databases">
        <title>Multidrug resistance Raoultella ornithinolytica Strain MQB_Silv_108.</title>
        <authorList>
            <person name="Quintela-Baluja M."/>
        </authorList>
    </citation>
    <scope>NUCLEOTIDE SEQUENCE</scope>
    <source>
        <strain evidence="8">MQB_Silv_108</strain>
        <plasmid evidence="8">pIncFIB_Silv108</plasmid>
    </source>
</reference>
<keyword evidence="3" id="KW-0805">Transcription regulation</keyword>
<dbReference type="InterPro" id="IPR019661">
    <property type="entry name" value="RepA2"/>
</dbReference>
<keyword evidence="1" id="KW-0678">Repressor</keyword>
<dbReference type="Pfam" id="PF10723">
    <property type="entry name" value="RepB-RCR_reg"/>
    <property type="match status" value="1"/>
</dbReference>
<evidence type="ECO:0000256" key="5">
    <source>
        <dbReference type="ARBA" id="ARBA00023163"/>
    </source>
</evidence>
<dbReference type="SUPFAM" id="SSF47598">
    <property type="entry name" value="Ribbon-helix-helix"/>
    <property type="match status" value="1"/>
</dbReference>
<proteinExistence type="predicted"/>
<accession>A0A225TV35</accession>
<feature type="compositionally biased region" description="Polar residues" evidence="7">
    <location>
        <begin position="1"/>
        <end position="13"/>
    </location>
</feature>
<dbReference type="InterPro" id="IPR010985">
    <property type="entry name" value="Ribbon_hlx_hlx"/>
</dbReference>
<evidence type="ECO:0000313" key="9">
    <source>
        <dbReference type="Proteomes" id="UP001064206"/>
    </source>
</evidence>
<dbReference type="GO" id="GO:0006355">
    <property type="term" value="P:regulation of DNA-templated transcription"/>
    <property type="evidence" value="ECO:0007669"/>
    <property type="project" value="InterPro"/>
</dbReference>
<sequence length="89" mass="10038">MSQVVNAVTSSSKRPYRKGNPVSAAERQQKAVARKKATHKEVRVFVRDKLKNQLQIMCENEGITQAEMIERLIERESAKLGIDVTTSHS</sequence>
<evidence type="ECO:0000256" key="6">
    <source>
        <dbReference type="ARBA" id="ARBA00031853"/>
    </source>
</evidence>
<keyword evidence="8" id="KW-0614">Plasmid</keyword>
<evidence type="ECO:0000256" key="4">
    <source>
        <dbReference type="ARBA" id="ARBA00023125"/>
    </source>
</evidence>
<dbReference type="RefSeq" id="WP_032736837.1">
    <property type="nucleotide sequence ID" value="NZ_AP019670.1"/>
</dbReference>
<name>A0A225TV35_RAOOR</name>
<dbReference type="GO" id="GO:0003677">
    <property type="term" value="F:DNA binding"/>
    <property type="evidence" value="ECO:0007669"/>
    <property type="project" value="UniProtKB-KW"/>
</dbReference>
<dbReference type="NCBIfam" id="NF010256">
    <property type="entry name" value="PRK13702.1"/>
    <property type="match status" value="1"/>
</dbReference>
<dbReference type="AlphaFoldDB" id="A0A225TV35"/>
<evidence type="ECO:0000313" key="8">
    <source>
        <dbReference type="EMBL" id="UXE41379.1"/>
    </source>
</evidence>
<dbReference type="GO" id="GO:0006276">
    <property type="term" value="P:plasmid maintenance"/>
    <property type="evidence" value="ECO:0007669"/>
    <property type="project" value="UniProtKB-KW"/>
</dbReference>